<evidence type="ECO:0000313" key="10">
    <source>
        <dbReference type="Proteomes" id="UP000751190"/>
    </source>
</evidence>
<proteinExistence type="inferred from homology"/>
<dbReference type="GO" id="GO:0005634">
    <property type="term" value="C:nucleus"/>
    <property type="evidence" value="ECO:0007669"/>
    <property type="project" value="TreeGrafter"/>
</dbReference>
<dbReference type="Gene3D" id="3.30.200.20">
    <property type="entry name" value="Phosphorylase Kinase, domain 1"/>
    <property type="match status" value="1"/>
</dbReference>
<evidence type="ECO:0000256" key="7">
    <source>
        <dbReference type="SAM" id="MobiDB-lite"/>
    </source>
</evidence>
<dbReference type="OMA" id="DMVPTPY"/>
<evidence type="ECO:0000256" key="3">
    <source>
        <dbReference type="ARBA" id="ARBA00022679"/>
    </source>
</evidence>
<dbReference type="GO" id="GO:0080090">
    <property type="term" value="P:regulation of primary metabolic process"/>
    <property type="evidence" value="ECO:0007669"/>
    <property type="project" value="UniProtKB-ARBA"/>
</dbReference>
<name>A0A8J6CHK2_DIALT</name>
<dbReference type="Gene3D" id="1.10.510.10">
    <property type="entry name" value="Transferase(Phosphotransferase) domain 1"/>
    <property type="match status" value="1"/>
</dbReference>
<keyword evidence="6" id="KW-0067">ATP-binding</keyword>
<evidence type="ECO:0000256" key="1">
    <source>
        <dbReference type="ARBA" id="ARBA00006485"/>
    </source>
</evidence>
<reference evidence="9" key="1">
    <citation type="submission" date="2021-05" db="EMBL/GenBank/DDBJ databases">
        <title>The genome of the haptophyte Pavlova lutheri (Diacronema luteri, Pavlovales) - a model for lipid biosynthesis in eukaryotic algae.</title>
        <authorList>
            <person name="Hulatt C.J."/>
            <person name="Posewitz M.C."/>
        </authorList>
    </citation>
    <scope>NUCLEOTIDE SEQUENCE</scope>
    <source>
        <strain evidence="9">NIVA-4/92</strain>
    </source>
</reference>
<evidence type="ECO:0000256" key="2">
    <source>
        <dbReference type="ARBA" id="ARBA00022527"/>
    </source>
</evidence>
<dbReference type="InterPro" id="IPR011009">
    <property type="entry name" value="Kinase-like_dom_sf"/>
</dbReference>
<evidence type="ECO:0000256" key="5">
    <source>
        <dbReference type="ARBA" id="ARBA00022777"/>
    </source>
</evidence>
<dbReference type="FunFam" id="1.10.510.10:FF:000533">
    <property type="entry name" value="cyclin-dependent kinase 10"/>
    <property type="match status" value="1"/>
</dbReference>
<dbReference type="OrthoDB" id="1732493at2759"/>
<dbReference type="PROSITE" id="PS00108">
    <property type="entry name" value="PROTEIN_KINASE_ST"/>
    <property type="match status" value="1"/>
</dbReference>
<dbReference type="GO" id="GO:0010556">
    <property type="term" value="P:regulation of macromolecule biosynthetic process"/>
    <property type="evidence" value="ECO:0007669"/>
    <property type="project" value="UniProtKB-ARBA"/>
</dbReference>
<dbReference type="PANTHER" id="PTHR24056">
    <property type="entry name" value="CELL DIVISION PROTEIN KINASE"/>
    <property type="match status" value="1"/>
</dbReference>
<dbReference type="InterPro" id="IPR045267">
    <property type="entry name" value="CDK11/PITSLRE_STKc"/>
</dbReference>
<comment type="caution">
    <text evidence="9">The sequence shown here is derived from an EMBL/GenBank/DDBJ whole genome shotgun (WGS) entry which is preliminary data.</text>
</comment>
<evidence type="ECO:0000256" key="6">
    <source>
        <dbReference type="ARBA" id="ARBA00022840"/>
    </source>
</evidence>
<evidence type="ECO:0000256" key="4">
    <source>
        <dbReference type="ARBA" id="ARBA00022741"/>
    </source>
</evidence>
<dbReference type="SUPFAM" id="SSF56112">
    <property type="entry name" value="Protein kinase-like (PK-like)"/>
    <property type="match status" value="1"/>
</dbReference>
<dbReference type="GO" id="GO:0004674">
    <property type="term" value="F:protein serine/threonine kinase activity"/>
    <property type="evidence" value="ECO:0007669"/>
    <property type="project" value="UniProtKB-KW"/>
</dbReference>
<dbReference type="InterPro" id="IPR000719">
    <property type="entry name" value="Prot_kinase_dom"/>
</dbReference>
<feature type="region of interest" description="Disordered" evidence="7">
    <location>
        <begin position="1"/>
        <end position="51"/>
    </location>
</feature>
<keyword evidence="3" id="KW-0808">Transferase</keyword>
<keyword evidence="2" id="KW-0723">Serine/threonine-protein kinase</keyword>
<dbReference type="PROSITE" id="PS50011">
    <property type="entry name" value="PROTEIN_KINASE_DOM"/>
    <property type="match status" value="1"/>
</dbReference>
<dbReference type="Proteomes" id="UP000751190">
    <property type="component" value="Unassembled WGS sequence"/>
</dbReference>
<dbReference type="PANTHER" id="PTHR24056:SF107">
    <property type="entry name" value="CYCLIN-DEPENDENT KINASE 11A-RELATED"/>
    <property type="match status" value="1"/>
</dbReference>
<organism evidence="9 10">
    <name type="scientific">Diacronema lutheri</name>
    <name type="common">Unicellular marine alga</name>
    <name type="synonym">Monochrysis lutheri</name>
    <dbReference type="NCBI Taxonomy" id="2081491"/>
    <lineage>
        <taxon>Eukaryota</taxon>
        <taxon>Haptista</taxon>
        <taxon>Haptophyta</taxon>
        <taxon>Pavlovophyceae</taxon>
        <taxon>Pavlovales</taxon>
        <taxon>Pavlovaceae</taxon>
        <taxon>Diacronema</taxon>
    </lineage>
</organism>
<feature type="region of interest" description="Disordered" evidence="7">
    <location>
        <begin position="406"/>
        <end position="435"/>
    </location>
</feature>
<dbReference type="InterPro" id="IPR050108">
    <property type="entry name" value="CDK"/>
</dbReference>
<gene>
    <name evidence="9" type="ORF">KFE25_009652</name>
</gene>
<sequence>MAGKRSRWEDSDESDADARQSVGTPIARRARDVASNSNKQADGAARAPPEHAGALPAELGAHVRPPPPRKAHLAASFTGKPLPVLAGCRSVDCYERLRKIDEGTYGIVWKARERATGEVVALKQIKVLRGQEGFPITSLREINILLALDHENIINVREVVTGGGADQIFMVMDCMETDLKAFMAKLKDPPAPSEVKSLMQQLLSATAYMHDRWVVHRDLKTSNLLFSMSGALTVCDFGMARHYSDPIKKMSTQVVTLWYRAPEILLGSQLYTQAVDMWSVGCIFAEIISLKPLLPGQGDIDQIERTFKLLGTPNDTIWPGYSQLPNVQKGRWRTYPYNRLRDTFCKPSFAGGPAPLTDRGLELLNAMLTYDPERRISARDALAHAYFREEPPPKPMKLGPMLAAAAERGAGAHRAEPDSPPIARANGASPETRRS</sequence>
<dbReference type="EMBL" id="JAGTXO010000001">
    <property type="protein sequence ID" value="KAG8471231.1"/>
    <property type="molecule type" value="Genomic_DNA"/>
</dbReference>
<feature type="domain" description="Protein kinase" evidence="8">
    <location>
        <begin position="94"/>
        <end position="387"/>
    </location>
</feature>
<keyword evidence="10" id="KW-1185">Reference proteome</keyword>
<evidence type="ECO:0000313" key="9">
    <source>
        <dbReference type="EMBL" id="KAG8471231.1"/>
    </source>
</evidence>
<dbReference type="FunFam" id="3.30.200.20:FF:000172">
    <property type="entry name" value="cyclin-dependent kinase G-2 isoform X1"/>
    <property type="match status" value="1"/>
</dbReference>
<keyword evidence="4" id="KW-0547">Nucleotide-binding</keyword>
<dbReference type="GO" id="GO:0005524">
    <property type="term" value="F:ATP binding"/>
    <property type="evidence" value="ECO:0007669"/>
    <property type="project" value="UniProtKB-KW"/>
</dbReference>
<protein>
    <recommendedName>
        <fullName evidence="8">Protein kinase domain-containing protein</fullName>
    </recommendedName>
</protein>
<dbReference type="SMART" id="SM00220">
    <property type="entry name" value="S_TKc"/>
    <property type="match status" value="1"/>
</dbReference>
<dbReference type="CDD" id="cd07843">
    <property type="entry name" value="STKc_CDC2L1"/>
    <property type="match status" value="1"/>
</dbReference>
<dbReference type="GO" id="GO:0007346">
    <property type="term" value="P:regulation of mitotic cell cycle"/>
    <property type="evidence" value="ECO:0007669"/>
    <property type="project" value="TreeGrafter"/>
</dbReference>
<dbReference type="InterPro" id="IPR008271">
    <property type="entry name" value="Ser/Thr_kinase_AS"/>
</dbReference>
<keyword evidence="5" id="KW-0418">Kinase</keyword>
<dbReference type="Pfam" id="PF00069">
    <property type="entry name" value="Pkinase"/>
    <property type="match status" value="1"/>
</dbReference>
<dbReference type="AlphaFoldDB" id="A0A8J6CHK2"/>
<accession>A0A8J6CHK2</accession>
<comment type="similarity">
    <text evidence="1">Belongs to the protein kinase superfamily. CMGC Ser/Thr protein kinase family. CDC2/CDKX subfamily.</text>
</comment>
<evidence type="ECO:0000259" key="8">
    <source>
        <dbReference type="PROSITE" id="PS50011"/>
    </source>
</evidence>